<keyword evidence="1" id="KW-0812">Transmembrane</keyword>
<sequence length="182" mass="21169">MGFRYVINMVAVFVLIRGIYYNTYHRKDLFLTFFSFNTIIFFVTYLLNKVEMTTGAAFGLFAVFSILRYRTEGISAKDMTYVFLCIAIGLLTAVSNGSWLDELLICALIIILTYLLESSKWVKKESSKTVYYDNIQLVHESNKEKLLQDLILRTGLTIHRIEIVDIDFLKDSSKIIVFYFEK</sequence>
<feature type="transmembrane region" description="Helical" evidence="1">
    <location>
        <begin position="6"/>
        <end position="22"/>
    </location>
</feature>
<keyword evidence="3" id="KW-1185">Reference proteome</keyword>
<proteinExistence type="predicted"/>
<name>A0A8J8FEG8_9BACT</name>
<keyword evidence="1" id="KW-1133">Transmembrane helix</keyword>
<accession>A0A8J8FEG8</accession>
<dbReference type="Proteomes" id="UP000598971">
    <property type="component" value="Unassembled WGS sequence"/>
</dbReference>
<dbReference type="InterPro" id="IPR032531">
    <property type="entry name" value="DUF4956"/>
</dbReference>
<evidence type="ECO:0000313" key="3">
    <source>
        <dbReference type="Proteomes" id="UP000598971"/>
    </source>
</evidence>
<feature type="transmembrane region" description="Helical" evidence="1">
    <location>
        <begin position="29"/>
        <end position="47"/>
    </location>
</feature>
<feature type="transmembrane region" description="Helical" evidence="1">
    <location>
        <begin position="99"/>
        <end position="116"/>
    </location>
</feature>
<evidence type="ECO:0000256" key="1">
    <source>
        <dbReference type="SAM" id="Phobius"/>
    </source>
</evidence>
<feature type="transmembrane region" description="Helical" evidence="1">
    <location>
        <begin position="76"/>
        <end position="93"/>
    </location>
</feature>
<reference evidence="2" key="1">
    <citation type="submission" date="2019-10" db="EMBL/GenBank/DDBJ databases">
        <title>Draft genome sequence of Panacibacter sp. KCS-6.</title>
        <authorList>
            <person name="Yim K.J."/>
        </authorList>
    </citation>
    <scope>NUCLEOTIDE SEQUENCE</scope>
    <source>
        <strain evidence="2">KCS-6</strain>
    </source>
</reference>
<organism evidence="2 3">
    <name type="scientific">Limnovirga soli</name>
    <dbReference type="NCBI Taxonomy" id="2656915"/>
    <lineage>
        <taxon>Bacteria</taxon>
        <taxon>Pseudomonadati</taxon>
        <taxon>Bacteroidota</taxon>
        <taxon>Chitinophagia</taxon>
        <taxon>Chitinophagales</taxon>
        <taxon>Chitinophagaceae</taxon>
        <taxon>Limnovirga</taxon>
    </lineage>
</organism>
<dbReference type="Pfam" id="PF16316">
    <property type="entry name" value="DUF4956"/>
    <property type="match status" value="1"/>
</dbReference>
<protein>
    <submittedName>
        <fullName evidence="2">DUF4956 domain-containing protein</fullName>
    </submittedName>
</protein>
<comment type="caution">
    <text evidence="2">The sequence shown here is derived from an EMBL/GenBank/DDBJ whole genome shotgun (WGS) entry which is preliminary data.</text>
</comment>
<dbReference type="EMBL" id="WHPF01000008">
    <property type="protein sequence ID" value="NNV56230.1"/>
    <property type="molecule type" value="Genomic_DNA"/>
</dbReference>
<keyword evidence="1" id="KW-0472">Membrane</keyword>
<feature type="transmembrane region" description="Helical" evidence="1">
    <location>
        <begin position="53"/>
        <end position="69"/>
    </location>
</feature>
<dbReference type="AlphaFoldDB" id="A0A8J8FEG8"/>
<evidence type="ECO:0000313" key="2">
    <source>
        <dbReference type="EMBL" id="NNV56230.1"/>
    </source>
</evidence>
<gene>
    <name evidence="2" type="ORF">GD597_12225</name>
</gene>